<feature type="compositionally biased region" description="Basic and acidic residues" evidence="1">
    <location>
        <begin position="214"/>
        <end position="228"/>
    </location>
</feature>
<gene>
    <name evidence="2" type="ORF">ZIOFF_064594</name>
</gene>
<protein>
    <submittedName>
        <fullName evidence="2">Uncharacterized protein</fullName>
    </submittedName>
</protein>
<evidence type="ECO:0000256" key="1">
    <source>
        <dbReference type="SAM" id="MobiDB-lite"/>
    </source>
</evidence>
<dbReference type="EMBL" id="JACMSC010000018">
    <property type="protein sequence ID" value="KAG6475376.1"/>
    <property type="molecule type" value="Genomic_DNA"/>
</dbReference>
<dbReference type="PANTHER" id="PTHR33148">
    <property type="entry name" value="PLASTID MOVEMENT IMPAIRED PROTEIN-RELATED"/>
    <property type="match status" value="1"/>
</dbReference>
<keyword evidence="3" id="KW-1185">Reference proteome</keyword>
<evidence type="ECO:0000313" key="3">
    <source>
        <dbReference type="Proteomes" id="UP000734854"/>
    </source>
</evidence>
<feature type="compositionally biased region" description="Basic and acidic residues" evidence="1">
    <location>
        <begin position="71"/>
        <end position="89"/>
    </location>
</feature>
<dbReference type="AlphaFoldDB" id="A0A8J5EW46"/>
<comment type="caution">
    <text evidence="2">The sequence shown here is derived from an EMBL/GenBank/DDBJ whole genome shotgun (WGS) entry which is preliminary data.</text>
</comment>
<dbReference type="PANTHER" id="PTHR33148:SF46">
    <property type="entry name" value="EMB|CAB85509.1"/>
    <property type="match status" value="1"/>
</dbReference>
<feature type="region of interest" description="Disordered" evidence="1">
    <location>
        <begin position="214"/>
        <end position="243"/>
    </location>
</feature>
<proteinExistence type="predicted"/>
<evidence type="ECO:0000313" key="2">
    <source>
        <dbReference type="EMBL" id="KAG6475376.1"/>
    </source>
</evidence>
<feature type="region of interest" description="Disordered" evidence="1">
    <location>
        <begin position="66"/>
        <end position="89"/>
    </location>
</feature>
<reference evidence="2 3" key="1">
    <citation type="submission" date="2020-08" db="EMBL/GenBank/DDBJ databases">
        <title>Plant Genome Project.</title>
        <authorList>
            <person name="Zhang R.-G."/>
        </authorList>
    </citation>
    <scope>NUCLEOTIDE SEQUENCE [LARGE SCALE GENOMIC DNA]</scope>
    <source>
        <tissue evidence="2">Rhizome</tissue>
    </source>
</reference>
<dbReference type="Pfam" id="PF14009">
    <property type="entry name" value="PADRE"/>
    <property type="match status" value="1"/>
</dbReference>
<sequence>MPLDGSRMLVARNIASRVLAARNPACHVLAARNTTSRMLVVGNATSHVLACENAANHVLVSENTGSRRRFGKGDKKMTEGDYLKKSPPERSHMCIKERKGTVVEKKEVIKIMRIDGQILQYQSPLKVQQVLNEFPGHAVSDSLPVITYLDPAASMRHGQLYYLLPPEKQITEADGAVGVVRIKLVITKQQLKDMLSKGGIAAADMLSILRREQSNKHGASSDKERSIEWRPTLQSIPEGSDFC</sequence>
<dbReference type="Proteomes" id="UP000734854">
    <property type="component" value="Unassembled WGS sequence"/>
</dbReference>
<dbReference type="InterPro" id="IPR025322">
    <property type="entry name" value="PADRE_dom"/>
</dbReference>
<organism evidence="2 3">
    <name type="scientific">Zingiber officinale</name>
    <name type="common">Ginger</name>
    <name type="synonym">Amomum zingiber</name>
    <dbReference type="NCBI Taxonomy" id="94328"/>
    <lineage>
        <taxon>Eukaryota</taxon>
        <taxon>Viridiplantae</taxon>
        <taxon>Streptophyta</taxon>
        <taxon>Embryophyta</taxon>
        <taxon>Tracheophyta</taxon>
        <taxon>Spermatophyta</taxon>
        <taxon>Magnoliopsida</taxon>
        <taxon>Liliopsida</taxon>
        <taxon>Zingiberales</taxon>
        <taxon>Zingiberaceae</taxon>
        <taxon>Zingiber</taxon>
    </lineage>
</organism>
<accession>A0A8J5EW46</accession>
<name>A0A8J5EW46_ZINOF</name>